<feature type="transmembrane region" description="Helical" evidence="1">
    <location>
        <begin position="46"/>
        <end position="67"/>
    </location>
</feature>
<dbReference type="Proteomes" id="UP000276417">
    <property type="component" value="Chromosome 2"/>
</dbReference>
<dbReference type="PANTHER" id="PTHR35797:SF1">
    <property type="entry name" value="PROTEASE"/>
    <property type="match status" value="1"/>
</dbReference>
<accession>A0A3G8YG09</accession>
<sequence length="273" mass="30486">MTSHPLQVHCAFLQSPSRYFGWVFAASLPFYALGILAPQLKRLIPFGLPISTLMIFCPAGVAISLTYRYEGQAGVRRLLGRVFDYRVIPNKTWLLLSVGIMPAAMLFSYAVQLLLDPSLPQAVWSLTLVFSFAVYFFGAISEELGWTGYALDPLQHRYGCLVASVGLGTLWWLWHVIPYHVTGRSTDWILWQGLATVMFRIIMVWIYNHAGRSVLTSILFHAAINTSIDAFPVSSSHYDPKVMGLMLLGLTLLVAVGPKFLTMVASPKRVDSR</sequence>
<keyword evidence="3" id="KW-0378">Hydrolase</keyword>
<protein>
    <submittedName>
        <fullName evidence="3">CPBP family intramembrane metalloprotease</fullName>
    </submittedName>
</protein>
<keyword evidence="1" id="KW-0472">Membrane</keyword>
<dbReference type="GO" id="GO:0008237">
    <property type="term" value="F:metallopeptidase activity"/>
    <property type="evidence" value="ECO:0007669"/>
    <property type="project" value="UniProtKB-KW"/>
</dbReference>
<evidence type="ECO:0000256" key="1">
    <source>
        <dbReference type="SAM" id="Phobius"/>
    </source>
</evidence>
<reference evidence="3 4" key="1">
    <citation type="submission" date="2018-11" db="EMBL/GenBank/DDBJ databases">
        <title>Deinococcus shelandsis sp. nov., isolated from South Shetland Islands soil of Antarctica.</title>
        <authorList>
            <person name="Tian J."/>
        </authorList>
    </citation>
    <scope>NUCLEOTIDE SEQUENCE [LARGE SCALE GENOMIC DNA]</scope>
    <source>
        <strain evidence="3 4">S14-83T</strain>
    </source>
</reference>
<feature type="transmembrane region" description="Helical" evidence="1">
    <location>
        <begin position="245"/>
        <end position="265"/>
    </location>
</feature>
<dbReference type="RefSeq" id="WP_124873672.1">
    <property type="nucleotide sequence ID" value="NZ_CP034184.1"/>
</dbReference>
<keyword evidence="3" id="KW-0645">Protease</keyword>
<dbReference type="EMBL" id="CP034184">
    <property type="protein sequence ID" value="AZI44232.1"/>
    <property type="molecule type" value="Genomic_DNA"/>
</dbReference>
<organism evidence="3 4">
    <name type="scientific">Deinococcus psychrotolerans</name>
    <dbReference type="NCBI Taxonomy" id="2489213"/>
    <lineage>
        <taxon>Bacteria</taxon>
        <taxon>Thermotogati</taxon>
        <taxon>Deinococcota</taxon>
        <taxon>Deinococci</taxon>
        <taxon>Deinococcales</taxon>
        <taxon>Deinococcaceae</taxon>
        <taxon>Deinococcus</taxon>
    </lineage>
</organism>
<feature type="transmembrane region" description="Helical" evidence="1">
    <location>
        <begin position="158"/>
        <end position="177"/>
    </location>
</feature>
<keyword evidence="3" id="KW-0482">Metalloprotease</keyword>
<dbReference type="Pfam" id="PF02517">
    <property type="entry name" value="Rce1-like"/>
    <property type="match status" value="1"/>
</dbReference>
<feature type="transmembrane region" description="Helical" evidence="1">
    <location>
        <begin position="121"/>
        <end position="138"/>
    </location>
</feature>
<feature type="transmembrane region" description="Helical" evidence="1">
    <location>
        <begin position="93"/>
        <end position="115"/>
    </location>
</feature>
<dbReference type="AlphaFoldDB" id="A0A3G8YG09"/>
<dbReference type="PANTHER" id="PTHR35797">
    <property type="entry name" value="PROTEASE-RELATED"/>
    <property type="match status" value="1"/>
</dbReference>
<proteinExistence type="predicted"/>
<feature type="transmembrane region" description="Helical" evidence="1">
    <location>
        <begin position="189"/>
        <end position="207"/>
    </location>
</feature>
<keyword evidence="1" id="KW-1133">Transmembrane helix</keyword>
<dbReference type="InterPro" id="IPR042150">
    <property type="entry name" value="MmRce1-like"/>
</dbReference>
<feature type="transmembrane region" description="Helical" evidence="1">
    <location>
        <begin position="20"/>
        <end position="40"/>
    </location>
</feature>
<dbReference type="GO" id="GO:0080120">
    <property type="term" value="P:CAAX-box protein maturation"/>
    <property type="evidence" value="ECO:0007669"/>
    <property type="project" value="UniProtKB-ARBA"/>
</dbReference>
<feature type="domain" description="CAAX prenyl protease 2/Lysostaphin resistance protein A-like" evidence="2">
    <location>
        <begin position="126"/>
        <end position="226"/>
    </location>
</feature>
<evidence type="ECO:0000313" key="4">
    <source>
        <dbReference type="Proteomes" id="UP000276417"/>
    </source>
</evidence>
<dbReference type="KEGG" id="dph:EHF33_15150"/>
<keyword evidence="4" id="KW-1185">Reference proteome</keyword>
<name>A0A3G8YG09_9DEIO</name>
<dbReference type="GO" id="GO:0004175">
    <property type="term" value="F:endopeptidase activity"/>
    <property type="evidence" value="ECO:0007669"/>
    <property type="project" value="UniProtKB-ARBA"/>
</dbReference>
<keyword evidence="1" id="KW-0812">Transmembrane</keyword>
<evidence type="ECO:0000259" key="2">
    <source>
        <dbReference type="Pfam" id="PF02517"/>
    </source>
</evidence>
<evidence type="ECO:0000313" key="3">
    <source>
        <dbReference type="EMBL" id="AZI44232.1"/>
    </source>
</evidence>
<dbReference type="InterPro" id="IPR003675">
    <property type="entry name" value="Rce1/LyrA-like_dom"/>
</dbReference>
<dbReference type="GO" id="GO:0006508">
    <property type="term" value="P:proteolysis"/>
    <property type="evidence" value="ECO:0007669"/>
    <property type="project" value="UniProtKB-KW"/>
</dbReference>
<gene>
    <name evidence="3" type="ORF">EHF33_15150</name>
</gene>
<dbReference type="OrthoDB" id="9777755at2"/>